<dbReference type="GO" id="GO:1901135">
    <property type="term" value="P:carbohydrate derivative metabolic process"/>
    <property type="evidence" value="ECO:0007669"/>
    <property type="project" value="InterPro"/>
</dbReference>
<proteinExistence type="predicted"/>
<name>A0A543DJB4_9PSEU</name>
<dbReference type="Proteomes" id="UP000315677">
    <property type="component" value="Unassembled WGS sequence"/>
</dbReference>
<comment type="caution">
    <text evidence="3">The sequence shown here is derived from an EMBL/GenBank/DDBJ whole genome shotgun (WGS) entry which is preliminary data.</text>
</comment>
<dbReference type="AlphaFoldDB" id="A0A543DJB4"/>
<dbReference type="PANTHER" id="PTHR10937">
    <property type="entry name" value="GLUCOSAMINE--FRUCTOSE-6-PHOSPHATE AMINOTRANSFERASE, ISOMERIZING"/>
    <property type="match status" value="1"/>
</dbReference>
<dbReference type="PROSITE" id="PS51464">
    <property type="entry name" value="SIS"/>
    <property type="match status" value="1"/>
</dbReference>
<dbReference type="CDD" id="cd05008">
    <property type="entry name" value="SIS_GlmS_GlmD_1"/>
    <property type="match status" value="1"/>
</dbReference>
<dbReference type="GO" id="GO:0097367">
    <property type="term" value="F:carbohydrate derivative binding"/>
    <property type="evidence" value="ECO:0007669"/>
    <property type="project" value="InterPro"/>
</dbReference>
<gene>
    <name evidence="3" type="ORF">FB558_5181</name>
</gene>
<dbReference type="InterPro" id="IPR001347">
    <property type="entry name" value="SIS_dom"/>
</dbReference>
<dbReference type="EMBL" id="VFPA01000003">
    <property type="protein sequence ID" value="TQM09422.1"/>
    <property type="molecule type" value="Genomic_DNA"/>
</dbReference>
<organism evidence="3 4">
    <name type="scientific">Pseudonocardia kunmingensis</name>
    <dbReference type="NCBI Taxonomy" id="630975"/>
    <lineage>
        <taxon>Bacteria</taxon>
        <taxon>Bacillati</taxon>
        <taxon>Actinomycetota</taxon>
        <taxon>Actinomycetes</taxon>
        <taxon>Pseudonocardiales</taxon>
        <taxon>Pseudonocardiaceae</taxon>
        <taxon>Pseudonocardia</taxon>
    </lineage>
</organism>
<evidence type="ECO:0000313" key="3">
    <source>
        <dbReference type="EMBL" id="TQM09422.1"/>
    </source>
</evidence>
<protein>
    <submittedName>
        <fullName evidence="3">Fructoselysine-6-P-deglycase FrlB-like protein</fullName>
    </submittedName>
</protein>
<evidence type="ECO:0000259" key="2">
    <source>
        <dbReference type="PROSITE" id="PS51464"/>
    </source>
</evidence>
<keyword evidence="1" id="KW-0677">Repeat</keyword>
<evidence type="ECO:0000256" key="1">
    <source>
        <dbReference type="ARBA" id="ARBA00022737"/>
    </source>
</evidence>
<sequence length="293" mass="30627">MSKTSEEIASQPECWERAASEVDRHRGALPAAGERVAVVGCGTSWFVAQAYASAREGAGLGETDAFAASELPVGRAYDRVLAITRSGTTTEVLDVLRALRGSVPSAVITADAGTPVVDVVDEVVALPYADEESVVQTRFATSALALLRASLGQDLAPAVQDARRALADELDPQLVGASQLTFLGRGWTVGLAHEAALKLREAACAWTESYPALEYRHGPISIAGPGRVVWMLGTAPPGLEAEVRGIGGAFVTSPADPMAELVRVHRTAVARSAAAGLDPDQPRHLTRSVILTG</sequence>
<reference evidence="3 4" key="1">
    <citation type="submission" date="2019-06" db="EMBL/GenBank/DDBJ databases">
        <title>Sequencing the genomes of 1000 actinobacteria strains.</title>
        <authorList>
            <person name="Klenk H.-P."/>
        </authorList>
    </citation>
    <scope>NUCLEOTIDE SEQUENCE [LARGE SCALE GENOMIC DNA]</scope>
    <source>
        <strain evidence="3 4">DSM 45301</strain>
    </source>
</reference>
<keyword evidence="4" id="KW-1185">Reference proteome</keyword>
<dbReference type="InterPro" id="IPR035466">
    <property type="entry name" value="GlmS/AgaS_SIS"/>
</dbReference>
<feature type="domain" description="SIS" evidence="2">
    <location>
        <begin position="26"/>
        <end position="157"/>
    </location>
</feature>
<dbReference type="InterPro" id="IPR046348">
    <property type="entry name" value="SIS_dom_sf"/>
</dbReference>
<accession>A0A543DJB4</accession>
<dbReference type="Gene3D" id="3.40.50.10490">
    <property type="entry name" value="Glucose-6-phosphate isomerase like protein, domain 1"/>
    <property type="match status" value="2"/>
</dbReference>
<dbReference type="SUPFAM" id="SSF53697">
    <property type="entry name" value="SIS domain"/>
    <property type="match status" value="1"/>
</dbReference>
<dbReference type="OrthoDB" id="367283at2"/>
<evidence type="ECO:0000313" key="4">
    <source>
        <dbReference type="Proteomes" id="UP000315677"/>
    </source>
</evidence>
<dbReference type="RefSeq" id="WP_142057599.1">
    <property type="nucleotide sequence ID" value="NZ_VFPA01000003.1"/>
</dbReference>